<sequence length="146" mass="15982">MKKKLNPRDAFWGIVAGLLLFYGGDRLLGLTNGAFHHIFGAGILFSYLLAPLAISFVTGYIAGPFGKFLGPIPPMTYLLIAYLYEVYHPSGMAVGIPVAPFMMIFFITVPEVSFLGGYVGEVLRRRRSSRGTPSPVPKTRGPERIS</sequence>
<keyword evidence="3" id="KW-1185">Reference proteome</keyword>
<organism evidence="2 3">
    <name type="scientific">Leptospirillum ferrodiazotrophum</name>
    <dbReference type="NCBI Taxonomy" id="412449"/>
    <lineage>
        <taxon>Bacteria</taxon>
        <taxon>Pseudomonadati</taxon>
        <taxon>Nitrospirota</taxon>
        <taxon>Nitrospiria</taxon>
        <taxon>Nitrospirales</taxon>
        <taxon>Nitrospiraceae</taxon>
        <taxon>Leptospirillum</taxon>
    </lineage>
</organism>
<feature type="transmembrane region" description="Helical" evidence="1">
    <location>
        <begin position="39"/>
        <end position="61"/>
    </location>
</feature>
<gene>
    <name evidence="2" type="ORF">UBAL3_95950057</name>
</gene>
<keyword evidence="1" id="KW-0812">Transmembrane</keyword>
<accession>C6I0V8</accession>
<dbReference type="AlphaFoldDB" id="C6I0V8"/>
<dbReference type="Proteomes" id="UP000009374">
    <property type="component" value="Unassembled WGS sequence"/>
</dbReference>
<proteinExistence type="predicted"/>
<keyword evidence="1" id="KW-0472">Membrane</keyword>
<keyword evidence="1" id="KW-1133">Transmembrane helix</keyword>
<feature type="transmembrane region" description="Helical" evidence="1">
    <location>
        <begin position="99"/>
        <end position="120"/>
    </location>
</feature>
<protein>
    <submittedName>
        <fullName evidence="2">Uncharacterized protein</fullName>
    </submittedName>
</protein>
<reference evidence="2 3" key="1">
    <citation type="journal article" date="2009" name="Appl. Environ. Microbiol.">
        <title>Community genomic and proteomic analyses of chemoautotrophic iron-oxidizing "Leptospirillum rubarum" (Group II) and "Leptospirillum ferrodiazotrophum" (Group III) bacteria in acid mine drainage biofilms.</title>
        <authorList>
            <person name="Goltsman D.S."/>
            <person name="Denef V.J."/>
            <person name="Singer S.W."/>
            <person name="VerBerkmoes N.C."/>
            <person name="Lefsrud M."/>
            <person name="Mueller R.S."/>
            <person name="Dick G.J."/>
            <person name="Sun C.L."/>
            <person name="Wheeler K.E."/>
            <person name="Zemla A."/>
            <person name="Baker B.J."/>
            <person name="Hauser L."/>
            <person name="Land M."/>
            <person name="Shah M.B."/>
            <person name="Thelen M.P."/>
            <person name="Hettich R.L."/>
            <person name="Banfield J.F."/>
        </authorList>
    </citation>
    <scope>NUCLEOTIDE SEQUENCE [LARGE SCALE GENOMIC DNA]</scope>
</reference>
<dbReference type="EMBL" id="GG693888">
    <property type="protein sequence ID" value="EES51558.1"/>
    <property type="molecule type" value="Genomic_DNA"/>
</dbReference>
<evidence type="ECO:0000256" key="1">
    <source>
        <dbReference type="SAM" id="Phobius"/>
    </source>
</evidence>
<name>C6I0V8_9BACT</name>
<evidence type="ECO:0000313" key="3">
    <source>
        <dbReference type="Proteomes" id="UP000009374"/>
    </source>
</evidence>
<evidence type="ECO:0000313" key="2">
    <source>
        <dbReference type="EMBL" id="EES51558.1"/>
    </source>
</evidence>